<dbReference type="SUPFAM" id="SSF81321">
    <property type="entry name" value="Family A G protein-coupled receptor-like"/>
    <property type="match status" value="1"/>
</dbReference>
<keyword evidence="2 6" id="KW-0812">Transmembrane</keyword>
<feature type="transmembrane region" description="Helical" evidence="6">
    <location>
        <begin position="143"/>
        <end position="165"/>
    </location>
</feature>
<evidence type="ECO:0000256" key="4">
    <source>
        <dbReference type="ARBA" id="ARBA00023136"/>
    </source>
</evidence>
<dbReference type="GO" id="GO:0005886">
    <property type="term" value="C:plasma membrane"/>
    <property type="evidence" value="ECO:0007669"/>
    <property type="project" value="TreeGrafter"/>
</dbReference>
<evidence type="ECO:0000313" key="9">
    <source>
        <dbReference type="Proteomes" id="UP000757232"/>
    </source>
</evidence>
<evidence type="ECO:0000259" key="7">
    <source>
        <dbReference type="PROSITE" id="PS50262"/>
    </source>
</evidence>
<evidence type="ECO:0000256" key="2">
    <source>
        <dbReference type="ARBA" id="ARBA00022692"/>
    </source>
</evidence>
<accession>A0A9Q5HUJ6</accession>
<feature type="transmembrane region" description="Helical" evidence="6">
    <location>
        <begin position="289"/>
        <end position="312"/>
    </location>
</feature>
<dbReference type="EMBL" id="LNZH02000204">
    <property type="protein sequence ID" value="OCB86129.1"/>
    <property type="molecule type" value="Genomic_DNA"/>
</dbReference>
<dbReference type="GO" id="GO:0007189">
    <property type="term" value="P:adenylate cyclase-activating G protein-coupled receptor signaling pathway"/>
    <property type="evidence" value="ECO:0007669"/>
    <property type="project" value="TreeGrafter"/>
</dbReference>
<keyword evidence="9" id="KW-1185">Reference proteome</keyword>
<sequence>MSDSSKEGAVGDVEDEFTFGTRLGIVFIVEGAFLSLLSVLGLLAYIAFAAVKTKGKRRVQWTIATPLHAYFISLLFAELFQAIGAIMNLRWVQEAGVDEGAFCVAQGLIKQTGDVSVALCTLAIAVHTFAAIVFRWKPPRPKFLSITVLTTIWLIVTLIIVISAATHRNNIDDYWSDTQYWCWIAKPYKLQQYLLDYAFMWTTAFANIILYIPMALVIKGIITVNGWKVRYRRAKERKHISTQSLVTSNGKGVDKVASQMLFYPAVYTITILPIAIVRFRAFHDEHVPFAYTAIADVLFVCSGFFNVCLFGFTRPSLLPRRDTFASSGQSLNPLTFSLRSPTGDQPFSARRSMMPPRSPMGTMTTVTPITALPDDSMIYCFDSRSEHEYDVHSLQPSPMKTGLTPSIVSFHTSPHSSD</sequence>
<dbReference type="PROSITE" id="PS50262">
    <property type="entry name" value="G_PROTEIN_RECEP_F1_2"/>
    <property type="match status" value="1"/>
</dbReference>
<evidence type="ECO:0000256" key="6">
    <source>
        <dbReference type="SAM" id="Phobius"/>
    </source>
</evidence>
<evidence type="ECO:0000256" key="5">
    <source>
        <dbReference type="SAM" id="MobiDB-lite"/>
    </source>
</evidence>
<evidence type="ECO:0000256" key="3">
    <source>
        <dbReference type="ARBA" id="ARBA00022989"/>
    </source>
</evidence>
<dbReference type="InterPro" id="IPR017452">
    <property type="entry name" value="GPCR_Rhodpsn_7TM"/>
</dbReference>
<keyword evidence="4 6" id="KW-0472">Membrane</keyword>
<dbReference type="Proteomes" id="UP000757232">
    <property type="component" value="Unassembled WGS sequence"/>
</dbReference>
<feature type="transmembrane region" description="Helical" evidence="6">
    <location>
        <begin position="115"/>
        <end position="136"/>
    </location>
</feature>
<proteinExistence type="predicted"/>
<reference evidence="8" key="1">
    <citation type="submission" date="2016-06" db="EMBL/GenBank/DDBJ databases">
        <title>Draft Genome sequence of the fungus Inonotus baumii.</title>
        <authorList>
            <person name="Zhu H."/>
            <person name="Lin W."/>
        </authorList>
    </citation>
    <scope>NUCLEOTIDE SEQUENCE</scope>
    <source>
        <strain evidence="8">821</strain>
    </source>
</reference>
<name>A0A9Q5HUJ6_SANBA</name>
<protein>
    <recommendedName>
        <fullName evidence="7">G-protein coupled receptors family 1 profile domain-containing protein</fullName>
    </recommendedName>
</protein>
<dbReference type="Gene3D" id="1.20.1070.10">
    <property type="entry name" value="Rhodopsin 7-helix transmembrane proteins"/>
    <property type="match status" value="1"/>
</dbReference>
<comment type="caution">
    <text evidence="8">The sequence shown here is derived from an EMBL/GenBank/DDBJ whole genome shotgun (WGS) entry which is preliminary data.</text>
</comment>
<evidence type="ECO:0000313" key="8">
    <source>
        <dbReference type="EMBL" id="OCB86129.1"/>
    </source>
</evidence>
<dbReference type="PANTHER" id="PTHR23112">
    <property type="entry name" value="G PROTEIN-COUPLED RECEPTOR 157-RELATED"/>
    <property type="match status" value="1"/>
</dbReference>
<dbReference type="PANTHER" id="PTHR23112:SF37">
    <property type="entry name" value="G PROTEIN-COUPLED RECEPTOR GPR1"/>
    <property type="match status" value="1"/>
</dbReference>
<feature type="transmembrane region" description="Helical" evidence="6">
    <location>
        <begin position="261"/>
        <end position="283"/>
    </location>
</feature>
<evidence type="ECO:0000256" key="1">
    <source>
        <dbReference type="ARBA" id="ARBA00004141"/>
    </source>
</evidence>
<dbReference type="AlphaFoldDB" id="A0A9Q5HUJ6"/>
<feature type="transmembrane region" description="Helical" evidence="6">
    <location>
        <begin position="198"/>
        <end position="227"/>
    </location>
</feature>
<feature type="transmembrane region" description="Helical" evidence="6">
    <location>
        <begin position="69"/>
        <end position="89"/>
    </location>
</feature>
<feature type="domain" description="G-protein coupled receptors family 1 profile" evidence="7">
    <location>
        <begin position="40"/>
        <end position="310"/>
    </location>
</feature>
<dbReference type="GO" id="GO:0004930">
    <property type="term" value="F:G protein-coupled receptor activity"/>
    <property type="evidence" value="ECO:0007669"/>
    <property type="project" value="TreeGrafter"/>
</dbReference>
<comment type="subcellular location">
    <subcellularLocation>
        <location evidence="1">Membrane</location>
        <topology evidence="1">Multi-pass membrane protein</topology>
    </subcellularLocation>
</comment>
<feature type="region of interest" description="Disordered" evidence="5">
    <location>
        <begin position="340"/>
        <end position="365"/>
    </location>
</feature>
<keyword evidence="3 6" id="KW-1133">Transmembrane helix</keyword>
<organism evidence="8 9">
    <name type="scientific">Sanghuangporus baumii</name>
    <name type="common">Phellinus baumii</name>
    <dbReference type="NCBI Taxonomy" id="108892"/>
    <lineage>
        <taxon>Eukaryota</taxon>
        <taxon>Fungi</taxon>
        <taxon>Dikarya</taxon>
        <taxon>Basidiomycota</taxon>
        <taxon>Agaricomycotina</taxon>
        <taxon>Agaricomycetes</taxon>
        <taxon>Hymenochaetales</taxon>
        <taxon>Hymenochaetaceae</taxon>
        <taxon>Sanghuangporus</taxon>
    </lineage>
</organism>
<dbReference type="OrthoDB" id="100006at2759"/>
<feature type="transmembrane region" description="Helical" evidence="6">
    <location>
        <begin position="23"/>
        <end position="48"/>
    </location>
</feature>
<gene>
    <name evidence="8" type="ORF">A7U60_g6717</name>
</gene>